<dbReference type="GO" id="GO:0006935">
    <property type="term" value="P:chemotaxis"/>
    <property type="evidence" value="ECO:0007669"/>
    <property type="project" value="UniProtKB-KW"/>
</dbReference>
<name>A0A4U1JNK6_RHOCA</name>
<dbReference type="SMART" id="SM00086">
    <property type="entry name" value="PAC"/>
    <property type="match status" value="3"/>
</dbReference>
<evidence type="ECO:0000259" key="7">
    <source>
        <dbReference type="PROSITE" id="PS50113"/>
    </source>
</evidence>
<dbReference type="PANTHER" id="PTHR43531:SF11">
    <property type="entry name" value="METHYL-ACCEPTING CHEMOTAXIS PROTEIN 3"/>
    <property type="match status" value="1"/>
</dbReference>
<dbReference type="OrthoDB" id="9765776at2"/>
<evidence type="ECO:0000256" key="3">
    <source>
        <dbReference type="ARBA" id="ARBA00029447"/>
    </source>
</evidence>
<feature type="domain" description="HAMP" evidence="8">
    <location>
        <begin position="376"/>
        <end position="423"/>
    </location>
</feature>
<dbReference type="InterPro" id="IPR013655">
    <property type="entry name" value="PAS_fold_3"/>
</dbReference>
<dbReference type="NCBIfam" id="TIGR00229">
    <property type="entry name" value="sensory_box"/>
    <property type="match status" value="3"/>
</dbReference>
<dbReference type="PANTHER" id="PTHR43531">
    <property type="entry name" value="PROTEIN ICFG"/>
    <property type="match status" value="1"/>
</dbReference>
<dbReference type="GO" id="GO:0016020">
    <property type="term" value="C:membrane"/>
    <property type="evidence" value="ECO:0007669"/>
    <property type="project" value="UniProtKB-SubCell"/>
</dbReference>
<dbReference type="InterPro" id="IPR004090">
    <property type="entry name" value="Chemotax_Me-accpt_rcpt"/>
</dbReference>
<dbReference type="Pfam" id="PF13426">
    <property type="entry name" value="PAS_9"/>
    <property type="match status" value="2"/>
</dbReference>
<gene>
    <name evidence="9" type="ORF">FBT96_14185</name>
</gene>
<dbReference type="PROSITE" id="PS50113">
    <property type="entry name" value="PAC"/>
    <property type="match status" value="2"/>
</dbReference>
<accession>A0A4U1JNK6</accession>
<dbReference type="Gene3D" id="3.30.450.20">
    <property type="entry name" value="PAS domain"/>
    <property type="match status" value="3"/>
</dbReference>
<dbReference type="PROSITE" id="PS50112">
    <property type="entry name" value="PAS"/>
    <property type="match status" value="3"/>
</dbReference>
<feature type="domain" description="PAC" evidence="7">
    <location>
        <begin position="84"/>
        <end position="138"/>
    </location>
</feature>
<comment type="caution">
    <text evidence="9">The sequence shown here is derived from an EMBL/GenBank/DDBJ whole genome shotgun (WGS) entry which is preliminary data.</text>
</comment>
<keyword evidence="4" id="KW-0807">Transducer</keyword>
<dbReference type="Pfam" id="PF00015">
    <property type="entry name" value="MCPsignal"/>
    <property type="match status" value="1"/>
</dbReference>
<evidence type="ECO:0000313" key="10">
    <source>
        <dbReference type="Proteomes" id="UP000310597"/>
    </source>
</evidence>
<dbReference type="Gene3D" id="1.10.287.950">
    <property type="entry name" value="Methyl-accepting chemotaxis protein"/>
    <property type="match status" value="1"/>
</dbReference>
<dbReference type="FunFam" id="1.10.287.950:FF:000001">
    <property type="entry name" value="Methyl-accepting chemotaxis sensory transducer"/>
    <property type="match status" value="1"/>
</dbReference>
<comment type="similarity">
    <text evidence="3">Belongs to the methyl-accepting chemotaxis (MCP) protein family.</text>
</comment>
<protein>
    <submittedName>
        <fullName evidence="9">PAS domain S-box protein</fullName>
    </submittedName>
</protein>
<dbReference type="InterPro" id="IPR004089">
    <property type="entry name" value="MCPsignal_dom"/>
</dbReference>
<feature type="domain" description="PAS" evidence="6">
    <location>
        <begin position="27"/>
        <end position="83"/>
    </location>
</feature>
<dbReference type="InterPro" id="IPR001610">
    <property type="entry name" value="PAC"/>
</dbReference>
<dbReference type="PRINTS" id="PR00260">
    <property type="entry name" value="CHEMTRNSDUCR"/>
</dbReference>
<dbReference type="CDD" id="cd11386">
    <property type="entry name" value="MCP_signal"/>
    <property type="match status" value="1"/>
</dbReference>
<feature type="domain" description="Methyl-accepting transducer" evidence="5">
    <location>
        <begin position="428"/>
        <end position="657"/>
    </location>
</feature>
<dbReference type="EMBL" id="SWJZ01000062">
    <property type="protein sequence ID" value="TKD17470.1"/>
    <property type="molecule type" value="Genomic_DNA"/>
</dbReference>
<dbReference type="InterPro" id="IPR051310">
    <property type="entry name" value="MCP_chemotaxis"/>
</dbReference>
<dbReference type="CDD" id="cd00130">
    <property type="entry name" value="PAS"/>
    <property type="match status" value="3"/>
</dbReference>
<comment type="subcellular location">
    <subcellularLocation>
        <location evidence="1">Membrane</location>
    </subcellularLocation>
</comment>
<dbReference type="SUPFAM" id="SSF58104">
    <property type="entry name" value="Methyl-accepting chemotaxis protein (MCP) signaling domain"/>
    <property type="match status" value="1"/>
</dbReference>
<dbReference type="Pfam" id="PF08447">
    <property type="entry name" value="PAS_3"/>
    <property type="match status" value="1"/>
</dbReference>
<dbReference type="InterPro" id="IPR003660">
    <property type="entry name" value="HAMP_dom"/>
</dbReference>
<evidence type="ECO:0000313" key="9">
    <source>
        <dbReference type="EMBL" id="TKD17470.1"/>
    </source>
</evidence>
<dbReference type="SMART" id="SM00283">
    <property type="entry name" value="MA"/>
    <property type="match status" value="1"/>
</dbReference>
<evidence type="ECO:0000256" key="2">
    <source>
        <dbReference type="ARBA" id="ARBA00022500"/>
    </source>
</evidence>
<evidence type="ECO:0000259" key="6">
    <source>
        <dbReference type="PROSITE" id="PS50112"/>
    </source>
</evidence>
<dbReference type="GO" id="GO:0004888">
    <property type="term" value="F:transmembrane signaling receptor activity"/>
    <property type="evidence" value="ECO:0007669"/>
    <property type="project" value="InterPro"/>
</dbReference>
<evidence type="ECO:0000256" key="1">
    <source>
        <dbReference type="ARBA" id="ARBA00004370"/>
    </source>
</evidence>
<sequence>MFFRPKPAPVSLIEKAMTAAAEGALAVSVVDEAGTFVQVNATYAGLLGYTVEELLGQPIATVLDPEEATPAARARFWAALRAGKALRATSARRSKGGKRIWIEATHIPVADASGKIAYSAVVSVDVTEKMRETKHMEAQLAAIGRSSARIEFDLEGKVIDVNEMFLQLMGYTRAEVIGQHHAMFVPEDIVASNYYKRFWEGLRAGDFHSDRFQRVTRAGERIWLQGSYSPVHDLDGNLVAVIKLAHDVTEDFLRAADTAGMIAALNLSLAVIEFDLNGKVLHANSNFEQALGYTEYEIIGRHHAMFLSPEERDSPAYVAFWDDLRRGVPKVAEFRRIAKSGDSVWIQASYNPIIGPNGTPLKVVKFATDVTARKMAIIAFQAAITALSAGALDDRLERPMTPEFEALRQDFNLAIDRMAELVGAILASAQTIRAETESLSGASAELGRRTETQAASLEETAAAINQLASSVESSSAGARNAAGAVSKARARSRAGRSVVEQTISAMSEIARGSEQISRITAVIDDIAFQTNLLALNAGVEAARAGETGRGFAVVASEVRALAQRSSEAAREIAELIETSGRQVRQGVDLVNESGQALGEIDTLVAEVDTLVQAIASSATEQATGLGEVSSAVNQLDQVTQQNAAMFEESAAAVAMLRDQAGQLAAQGAAFRIGSTPVSERDRLAS</sequence>
<dbReference type="InterPro" id="IPR000014">
    <property type="entry name" value="PAS"/>
</dbReference>
<keyword evidence="2" id="KW-0145">Chemotaxis</keyword>
<organism evidence="9 10">
    <name type="scientific">Rhodobacter capsulatus</name>
    <name type="common">Rhodopseudomonas capsulata</name>
    <dbReference type="NCBI Taxonomy" id="1061"/>
    <lineage>
        <taxon>Bacteria</taxon>
        <taxon>Pseudomonadati</taxon>
        <taxon>Pseudomonadota</taxon>
        <taxon>Alphaproteobacteria</taxon>
        <taxon>Rhodobacterales</taxon>
        <taxon>Rhodobacter group</taxon>
        <taxon>Rhodobacter</taxon>
    </lineage>
</organism>
<reference evidence="9 10" key="1">
    <citation type="submission" date="2019-04" db="EMBL/GenBank/DDBJ databases">
        <title>Draft Whole-Genome sequence of the purple photosynthetic bacterium Rhodobacter capsulatus SP108 with an indigenous class A beta-lactamase.</title>
        <authorList>
            <person name="Robertson S."/>
            <person name="Meyer T.E."/>
            <person name="Kyndt J.A."/>
        </authorList>
    </citation>
    <scope>NUCLEOTIDE SEQUENCE [LARGE SCALE GENOMIC DNA]</scope>
    <source>
        <strain evidence="9 10">SP108</strain>
    </source>
</reference>
<dbReference type="AlphaFoldDB" id="A0A4U1JNK6"/>
<evidence type="ECO:0000259" key="8">
    <source>
        <dbReference type="PROSITE" id="PS50885"/>
    </source>
</evidence>
<feature type="domain" description="PAS" evidence="6">
    <location>
        <begin position="271"/>
        <end position="313"/>
    </location>
</feature>
<dbReference type="Proteomes" id="UP000310597">
    <property type="component" value="Unassembled WGS sequence"/>
</dbReference>
<dbReference type="GO" id="GO:0007165">
    <property type="term" value="P:signal transduction"/>
    <property type="evidence" value="ECO:0007669"/>
    <property type="project" value="UniProtKB-KW"/>
</dbReference>
<feature type="domain" description="PAS" evidence="6">
    <location>
        <begin position="153"/>
        <end position="188"/>
    </location>
</feature>
<dbReference type="InterPro" id="IPR000700">
    <property type="entry name" value="PAS-assoc_C"/>
</dbReference>
<dbReference type="PROSITE" id="PS50111">
    <property type="entry name" value="CHEMOTAXIS_TRANSDUC_2"/>
    <property type="match status" value="1"/>
</dbReference>
<proteinExistence type="inferred from homology"/>
<feature type="domain" description="PAC" evidence="7">
    <location>
        <begin position="330"/>
        <end position="382"/>
    </location>
</feature>
<dbReference type="SMART" id="SM00091">
    <property type="entry name" value="PAS"/>
    <property type="match status" value="3"/>
</dbReference>
<dbReference type="RefSeq" id="WP_136907758.1">
    <property type="nucleotide sequence ID" value="NZ_SWJZ01000062.1"/>
</dbReference>
<evidence type="ECO:0000256" key="4">
    <source>
        <dbReference type="PROSITE-ProRule" id="PRU00284"/>
    </source>
</evidence>
<evidence type="ECO:0000259" key="5">
    <source>
        <dbReference type="PROSITE" id="PS50111"/>
    </source>
</evidence>
<dbReference type="InterPro" id="IPR035965">
    <property type="entry name" value="PAS-like_dom_sf"/>
</dbReference>
<dbReference type="SUPFAM" id="SSF55785">
    <property type="entry name" value="PYP-like sensor domain (PAS domain)"/>
    <property type="match status" value="3"/>
</dbReference>
<dbReference type="PROSITE" id="PS50885">
    <property type="entry name" value="HAMP"/>
    <property type="match status" value="1"/>
</dbReference>